<keyword evidence="7 10" id="KW-1133">Transmembrane helix</keyword>
<evidence type="ECO:0000256" key="4">
    <source>
        <dbReference type="ARBA" id="ARBA00022538"/>
    </source>
</evidence>
<evidence type="ECO:0000313" key="13">
    <source>
        <dbReference type="EMBL" id="MCE4540025.1"/>
    </source>
</evidence>
<feature type="transmembrane region" description="Helical" evidence="10">
    <location>
        <begin position="123"/>
        <end position="144"/>
    </location>
</feature>
<keyword evidence="14" id="KW-1185">Reference proteome</keyword>
<dbReference type="InterPro" id="IPR003148">
    <property type="entry name" value="RCK_N"/>
</dbReference>
<dbReference type="Gene3D" id="1.20.1530.20">
    <property type="match status" value="1"/>
</dbReference>
<feature type="transmembrane region" description="Helical" evidence="10">
    <location>
        <begin position="361"/>
        <end position="385"/>
    </location>
</feature>
<evidence type="ECO:0000256" key="5">
    <source>
        <dbReference type="ARBA" id="ARBA00022692"/>
    </source>
</evidence>
<dbReference type="PROSITE" id="PS51202">
    <property type="entry name" value="RCK_C"/>
    <property type="match status" value="1"/>
</dbReference>
<feature type="transmembrane region" description="Helical" evidence="10">
    <location>
        <begin position="156"/>
        <end position="176"/>
    </location>
</feature>
<name>A0ABS8XL79_9BURK</name>
<proteinExistence type="predicted"/>
<organism evidence="13 14">
    <name type="scientific">Pelomonas caseinilytica</name>
    <dbReference type="NCBI Taxonomy" id="2906763"/>
    <lineage>
        <taxon>Bacteria</taxon>
        <taxon>Pseudomonadati</taxon>
        <taxon>Pseudomonadota</taxon>
        <taxon>Betaproteobacteria</taxon>
        <taxon>Burkholderiales</taxon>
        <taxon>Sphaerotilaceae</taxon>
        <taxon>Roseateles</taxon>
    </lineage>
</organism>
<feature type="transmembrane region" description="Helical" evidence="10">
    <location>
        <begin position="84"/>
        <end position="117"/>
    </location>
</feature>
<evidence type="ECO:0000256" key="8">
    <source>
        <dbReference type="ARBA" id="ARBA00023065"/>
    </source>
</evidence>
<dbReference type="Pfam" id="PF02254">
    <property type="entry name" value="TrkA_N"/>
    <property type="match status" value="1"/>
</dbReference>
<dbReference type="Proteomes" id="UP001201463">
    <property type="component" value="Unassembled WGS sequence"/>
</dbReference>
<keyword evidence="8" id="KW-0406">Ion transport</keyword>
<dbReference type="InterPro" id="IPR006153">
    <property type="entry name" value="Cation/H_exchanger_TM"/>
</dbReference>
<reference evidence="13 14" key="1">
    <citation type="submission" date="2021-12" db="EMBL/GenBank/DDBJ databases">
        <title>Genome seq of p7.</title>
        <authorList>
            <person name="Seo T."/>
        </authorList>
    </citation>
    <scope>NUCLEOTIDE SEQUENCE [LARGE SCALE GENOMIC DNA]</scope>
    <source>
        <strain evidence="13 14">P7</strain>
    </source>
</reference>
<keyword evidence="3" id="KW-0050">Antiport</keyword>
<dbReference type="InterPro" id="IPR036291">
    <property type="entry name" value="NAD(P)-bd_dom_sf"/>
</dbReference>
<keyword evidence="9 10" id="KW-0472">Membrane</keyword>
<feature type="transmembrane region" description="Helical" evidence="10">
    <location>
        <begin position="29"/>
        <end position="47"/>
    </location>
</feature>
<evidence type="ECO:0000256" key="7">
    <source>
        <dbReference type="ARBA" id="ARBA00022989"/>
    </source>
</evidence>
<dbReference type="RefSeq" id="WP_233394541.1">
    <property type="nucleotide sequence ID" value="NZ_JAJTWT010000012.1"/>
</dbReference>
<feature type="domain" description="RCK C-terminal" evidence="12">
    <location>
        <begin position="580"/>
        <end position="663"/>
    </location>
</feature>
<dbReference type="SUPFAM" id="SSF116726">
    <property type="entry name" value="TrkA C-terminal domain-like"/>
    <property type="match status" value="1"/>
</dbReference>
<evidence type="ECO:0000259" key="11">
    <source>
        <dbReference type="PROSITE" id="PS51201"/>
    </source>
</evidence>
<feature type="transmembrane region" description="Helical" evidence="10">
    <location>
        <begin position="300"/>
        <end position="326"/>
    </location>
</feature>
<evidence type="ECO:0000256" key="6">
    <source>
        <dbReference type="ARBA" id="ARBA00022958"/>
    </source>
</evidence>
<evidence type="ECO:0000256" key="9">
    <source>
        <dbReference type="ARBA" id="ARBA00023136"/>
    </source>
</evidence>
<comment type="caution">
    <text evidence="13">The sequence shown here is derived from an EMBL/GenBank/DDBJ whole genome shotgun (WGS) entry which is preliminary data.</text>
</comment>
<dbReference type="PANTHER" id="PTHR46157:SF4">
    <property type="entry name" value="K(+) EFFLUX ANTIPORTER 3, CHLOROPLASTIC"/>
    <property type="match status" value="1"/>
</dbReference>
<evidence type="ECO:0000256" key="10">
    <source>
        <dbReference type="SAM" id="Phobius"/>
    </source>
</evidence>
<feature type="transmembrane region" description="Helical" evidence="10">
    <location>
        <begin position="6"/>
        <end position="24"/>
    </location>
</feature>
<feature type="transmembrane region" description="Helical" evidence="10">
    <location>
        <begin position="338"/>
        <end position="355"/>
    </location>
</feature>
<keyword evidence="5 10" id="KW-0812">Transmembrane</keyword>
<evidence type="ECO:0000259" key="12">
    <source>
        <dbReference type="PROSITE" id="PS51202"/>
    </source>
</evidence>
<dbReference type="InterPro" id="IPR036721">
    <property type="entry name" value="RCK_C_sf"/>
</dbReference>
<dbReference type="Pfam" id="PF00999">
    <property type="entry name" value="Na_H_Exchanger"/>
    <property type="match status" value="1"/>
</dbReference>
<dbReference type="InterPro" id="IPR038770">
    <property type="entry name" value="Na+/solute_symporter_sf"/>
</dbReference>
<accession>A0ABS8XL79</accession>
<dbReference type="PROSITE" id="PS51201">
    <property type="entry name" value="RCK_N"/>
    <property type="match status" value="1"/>
</dbReference>
<sequence length="663" mass="70740">MTSLDLALLYLVAAVFGVVVCRLLKLPPMLGYLAVGVLIGPNALAFAHDSASVQYLAEFGVVFLMFAIGLEFNLPKLRALRTAVFGLGLAQVVLTVAGAVAGNMLLIAGFGLLGLAWDLRWQGALVLGAAMAMSSTAIVVKLMAERLELENPHGRLVMGVLLFQDLAVVPLLVLIPALNSGGSQMAEALAWAGLKAVVLLGLLLFGGQRIMRWWLTLVARRKSEELFMLNLLLVTLGLAWLTEHAGLSLALGAFVAGMLIAETEYKHQVETDIRPFHDVLLGLFFITIGMKLDWRPLVDSWWLVILLTVLPVLAKFALIAALARLFRSPPGVALRTGLYLAQAGEFGFVLLTLGAQHQLIAAQWVSPVLASMVLSMLATPLIIMYSNRIVMKLSSSDWLMQSVQLTTIAKKSIKAEAHIIICGYGRSGQNLARLLDGEHIPYMALDLDPDRVRQAAAAGQSVVFGDAAKVQSLMAAGLARASAVVVSYHDTPSALKILNLVQTHAPKVPVIVRTIDDADLEKLKAAGATEVVPEAIEGSLMLASHALALVGVPMRRVIRITRDARDKRYGLLRGYFHGADDDTAEEMDQARLATITLPQASAWQGEALGVLALPALGVHVVSIRRASGGVAQSDDALVLAGGDTLVVSGAPPALALAEQKLLS</sequence>
<dbReference type="Pfam" id="PF02080">
    <property type="entry name" value="TrkA_C"/>
    <property type="match status" value="1"/>
</dbReference>
<feature type="transmembrane region" description="Helical" evidence="10">
    <location>
        <begin position="188"/>
        <end position="205"/>
    </location>
</feature>
<feature type="domain" description="RCK N-terminal" evidence="11">
    <location>
        <begin position="416"/>
        <end position="533"/>
    </location>
</feature>
<evidence type="ECO:0000256" key="1">
    <source>
        <dbReference type="ARBA" id="ARBA00004141"/>
    </source>
</evidence>
<comment type="subcellular location">
    <subcellularLocation>
        <location evidence="1">Membrane</location>
        <topology evidence="1">Multi-pass membrane protein</topology>
    </subcellularLocation>
</comment>
<feature type="transmembrane region" description="Helical" evidence="10">
    <location>
        <begin position="226"/>
        <end position="241"/>
    </location>
</feature>
<feature type="transmembrane region" description="Helical" evidence="10">
    <location>
        <begin position="53"/>
        <end position="72"/>
    </location>
</feature>
<keyword evidence="2" id="KW-0813">Transport</keyword>
<evidence type="ECO:0000313" key="14">
    <source>
        <dbReference type="Proteomes" id="UP001201463"/>
    </source>
</evidence>
<dbReference type="SUPFAM" id="SSF51735">
    <property type="entry name" value="NAD(P)-binding Rossmann-fold domains"/>
    <property type="match status" value="1"/>
</dbReference>
<keyword evidence="6" id="KW-0630">Potassium</keyword>
<dbReference type="PANTHER" id="PTHR46157">
    <property type="entry name" value="K(+) EFFLUX ANTIPORTER 3, CHLOROPLASTIC"/>
    <property type="match status" value="1"/>
</dbReference>
<gene>
    <name evidence="13" type="ORF">LXT12_22490</name>
</gene>
<keyword evidence="4" id="KW-0633">Potassium transport</keyword>
<dbReference type="InterPro" id="IPR006037">
    <property type="entry name" value="RCK_C"/>
</dbReference>
<protein>
    <submittedName>
        <fullName evidence="13">Cation:proton antiporter</fullName>
    </submittedName>
</protein>
<evidence type="ECO:0000256" key="2">
    <source>
        <dbReference type="ARBA" id="ARBA00022448"/>
    </source>
</evidence>
<dbReference type="EMBL" id="JAJTWT010000012">
    <property type="protein sequence ID" value="MCE4540025.1"/>
    <property type="molecule type" value="Genomic_DNA"/>
</dbReference>
<evidence type="ECO:0000256" key="3">
    <source>
        <dbReference type="ARBA" id="ARBA00022449"/>
    </source>
</evidence>
<dbReference type="Gene3D" id="3.40.50.720">
    <property type="entry name" value="NAD(P)-binding Rossmann-like Domain"/>
    <property type="match status" value="1"/>
</dbReference>